<name>A0A562ISS6_9ACTN</name>
<dbReference type="NCBIfam" id="NF037959">
    <property type="entry name" value="MFS_SpdSyn"/>
    <property type="match status" value="1"/>
</dbReference>
<feature type="transmembrane region" description="Helical" evidence="3">
    <location>
        <begin position="228"/>
        <end position="246"/>
    </location>
</feature>
<dbReference type="InterPro" id="IPR029063">
    <property type="entry name" value="SAM-dependent_MTases_sf"/>
</dbReference>
<keyword evidence="5" id="KW-1185">Reference proteome</keyword>
<keyword evidence="3" id="KW-1133">Transmembrane helix</keyword>
<keyword evidence="3" id="KW-0812">Transmembrane</keyword>
<dbReference type="InterPro" id="IPR036259">
    <property type="entry name" value="MFS_trans_sf"/>
</dbReference>
<dbReference type="PANTHER" id="PTHR43317">
    <property type="entry name" value="THERMOSPERMINE SYNTHASE ACAULIS5"/>
    <property type="match status" value="1"/>
</dbReference>
<evidence type="ECO:0000256" key="1">
    <source>
        <dbReference type="ARBA" id="ARBA00023115"/>
    </source>
</evidence>
<dbReference type="PANTHER" id="PTHR43317:SF1">
    <property type="entry name" value="THERMOSPERMINE SYNTHASE ACAULIS5"/>
    <property type="match status" value="1"/>
</dbReference>
<feature type="region of interest" description="Disordered" evidence="2">
    <location>
        <begin position="1"/>
        <end position="23"/>
    </location>
</feature>
<dbReference type="Gene3D" id="1.20.1250.20">
    <property type="entry name" value="MFS general substrate transporter like domains"/>
    <property type="match status" value="1"/>
</dbReference>
<dbReference type="Gene3D" id="3.40.50.150">
    <property type="entry name" value="Vaccinia Virus protein VP39"/>
    <property type="match status" value="1"/>
</dbReference>
<dbReference type="EMBL" id="VLKF01000001">
    <property type="protein sequence ID" value="TWH74077.1"/>
    <property type="molecule type" value="Genomic_DNA"/>
</dbReference>
<evidence type="ECO:0000313" key="5">
    <source>
        <dbReference type="Proteomes" id="UP000321490"/>
    </source>
</evidence>
<keyword evidence="3" id="KW-0472">Membrane</keyword>
<feature type="transmembrane region" description="Helical" evidence="3">
    <location>
        <begin position="96"/>
        <end position="118"/>
    </location>
</feature>
<accession>A0A562ISS6</accession>
<feature type="transmembrane region" description="Helical" evidence="3">
    <location>
        <begin position="167"/>
        <end position="191"/>
    </location>
</feature>
<keyword evidence="1" id="KW-0620">Polyamine biosynthesis</keyword>
<evidence type="ECO:0000313" key="4">
    <source>
        <dbReference type="EMBL" id="TWH74077.1"/>
    </source>
</evidence>
<dbReference type="RefSeq" id="WP_166521167.1">
    <property type="nucleotide sequence ID" value="NZ_ML762510.1"/>
</dbReference>
<comment type="caution">
    <text evidence="4">The sequence shown here is derived from an EMBL/GenBank/DDBJ whole genome shotgun (WGS) entry which is preliminary data.</text>
</comment>
<sequence length="524" mass="53595">MPEVSPLDPDPTTVAGRPQTSAPESRALPDWIAAGVTFLSSGAVLVLEIVGLRLIAPYVGVTLQTSTAVIGFALAAIAVGAWAGGAAADRTDPRRLIAPLMVAGGALVVAVLPLVRFAGELLTGAAAGNVLLLAAVAVVVPAALLSAVPPMVVALQLGNLAQTGSVVGRLSGIGTIGGIVATFATGFLLIAVLPSSVILVGTGLLVVLVGVALAVLLRRRTPGVTGRLPVGLLVLALAAPLLAAVAPTPCGRETAYHCARVTTDPGRPTGRVLQLDTLRHSYVDLADPTYLEFEYVQAIAAVTDALAPAGEPLSALHVGGGGLTLPRYLAEVRPGTVSRVLEVDPGVVAIDEEELGLERSAQLQVRVGDGRVGLGEEPAGQRDLVVGDAFGGLSVPWQLTTVEALRLVDDALAEDGVYAVNLIDHPPLGFVRAELATLREVFDHVALLARAPVLAGEDGGNVVAVASQQPLPVEGIAAALEERQLAWQVATGKELDRFVGDAGVLTDDFAPVDQLLTPYATTAR</sequence>
<dbReference type="SUPFAM" id="SSF53335">
    <property type="entry name" value="S-adenosyl-L-methionine-dependent methyltransferases"/>
    <property type="match status" value="1"/>
</dbReference>
<feature type="transmembrane region" description="Helical" evidence="3">
    <location>
        <begin position="130"/>
        <end position="155"/>
    </location>
</feature>
<evidence type="ECO:0000256" key="2">
    <source>
        <dbReference type="SAM" id="MobiDB-lite"/>
    </source>
</evidence>
<feature type="transmembrane region" description="Helical" evidence="3">
    <location>
        <begin position="197"/>
        <end position="216"/>
    </location>
</feature>
<organism evidence="4 5">
    <name type="scientific">Modestobacter roseus</name>
    <dbReference type="NCBI Taxonomy" id="1181884"/>
    <lineage>
        <taxon>Bacteria</taxon>
        <taxon>Bacillati</taxon>
        <taxon>Actinomycetota</taxon>
        <taxon>Actinomycetes</taxon>
        <taxon>Geodermatophilales</taxon>
        <taxon>Geodermatophilaceae</taxon>
        <taxon>Modestobacter</taxon>
    </lineage>
</organism>
<dbReference type="GO" id="GO:0006596">
    <property type="term" value="P:polyamine biosynthetic process"/>
    <property type="evidence" value="ECO:0007669"/>
    <property type="project" value="UniProtKB-KW"/>
</dbReference>
<dbReference type="SUPFAM" id="SSF103473">
    <property type="entry name" value="MFS general substrate transporter"/>
    <property type="match status" value="1"/>
</dbReference>
<reference evidence="4 5" key="1">
    <citation type="submission" date="2019-07" db="EMBL/GenBank/DDBJ databases">
        <title>R&amp;d 2014.</title>
        <authorList>
            <person name="Klenk H.-P."/>
        </authorList>
    </citation>
    <scope>NUCLEOTIDE SEQUENCE [LARGE SCALE GENOMIC DNA]</scope>
    <source>
        <strain evidence="4 5">DSM 45764</strain>
    </source>
</reference>
<proteinExistence type="predicted"/>
<feature type="transmembrane region" description="Helical" evidence="3">
    <location>
        <begin position="61"/>
        <end position="84"/>
    </location>
</feature>
<evidence type="ECO:0000256" key="3">
    <source>
        <dbReference type="SAM" id="Phobius"/>
    </source>
</evidence>
<dbReference type="AlphaFoldDB" id="A0A562ISS6"/>
<protein>
    <submittedName>
        <fullName evidence="4">Spermidine synthase</fullName>
    </submittedName>
</protein>
<gene>
    <name evidence="4" type="ORF">JD78_02610</name>
</gene>
<dbReference type="Proteomes" id="UP000321490">
    <property type="component" value="Unassembled WGS sequence"/>
</dbReference>